<dbReference type="GO" id="GO:0005975">
    <property type="term" value="P:carbohydrate metabolic process"/>
    <property type="evidence" value="ECO:0007669"/>
    <property type="project" value="TreeGrafter"/>
</dbReference>
<dbReference type="GO" id="GO:0001681">
    <property type="term" value="F:sialate O-acetylesterase activity"/>
    <property type="evidence" value="ECO:0007669"/>
    <property type="project" value="InterPro"/>
</dbReference>
<dbReference type="PANTHER" id="PTHR22901:SF0">
    <property type="entry name" value="SIALATE O-ACETYLESTERASE"/>
    <property type="match status" value="1"/>
</dbReference>
<dbReference type="InterPro" id="IPR005181">
    <property type="entry name" value="SASA"/>
</dbReference>
<dbReference type="Proteomes" id="UP001177744">
    <property type="component" value="Unassembled WGS sequence"/>
</dbReference>
<sequence length="386" mass="42871">MGGVQPPVHLAGQACLSWSAGSLRPIFNATRELANTAAYQSVRILSVSLNQAEQELEDLAEVDLQWSKPTAENLGHGSFEYMSAVCWLFGRHLSDTLQYPVGLVSSSWGGTPIEAWSSGRSLKACGVSKEGFTLPVSISGPSEHSVLWNAMIHPLLNMTLKGVIWYQGEANIDLNRDLYNCTFPALIEDWRQTFHLGSQGQTERFLPFGFVQIRWHQTADLGYVPNLRMPNTFMAVAMDLGDRNSPFGSIHPRDKQTVAYRLHLGARAVAYGEKTLTFQGPLPEKIELLADKGLLSLTYSQQIEVQRQDDKIFEISCCGDRQCKWLPAPMNTFSTQTLALNISSCPSAVAALRYAWASWPCEYKRCPLYHPNSTLPAPPFIAFIAN</sequence>
<evidence type="ECO:0000256" key="1">
    <source>
        <dbReference type="ARBA" id="ARBA00022801"/>
    </source>
</evidence>
<dbReference type="SUPFAM" id="SSF52266">
    <property type="entry name" value="SGNH hydrolase"/>
    <property type="match status" value="1"/>
</dbReference>
<evidence type="ECO:0000259" key="2">
    <source>
        <dbReference type="Pfam" id="PF03629"/>
    </source>
</evidence>
<evidence type="ECO:0000313" key="4">
    <source>
        <dbReference type="Proteomes" id="UP001177744"/>
    </source>
</evidence>
<proteinExistence type="predicted"/>
<comment type="caution">
    <text evidence="3">The sequence shown here is derived from an EMBL/GenBank/DDBJ whole genome shotgun (WGS) entry which is preliminary data.</text>
</comment>
<dbReference type="PANTHER" id="PTHR22901">
    <property type="entry name" value="SIALATE O-ACETYLESTERASE"/>
    <property type="match status" value="1"/>
</dbReference>
<keyword evidence="1" id="KW-0378">Hydrolase</keyword>
<dbReference type="AlphaFoldDB" id="A0AA40LE06"/>
<dbReference type="Gene3D" id="3.40.50.1110">
    <property type="entry name" value="SGNH hydrolase"/>
    <property type="match status" value="1"/>
</dbReference>
<protein>
    <recommendedName>
        <fullName evidence="2">Sialate O-acetylesterase domain-containing protein</fullName>
    </recommendedName>
</protein>
<feature type="domain" description="Sialate O-acetylesterase" evidence="2">
    <location>
        <begin position="88"/>
        <end position="240"/>
    </location>
</feature>
<dbReference type="Pfam" id="PF03629">
    <property type="entry name" value="SASA"/>
    <property type="match status" value="1"/>
</dbReference>
<keyword evidence="4" id="KW-1185">Reference proteome</keyword>
<name>A0AA40LE06_CNENI</name>
<reference evidence="3" key="1">
    <citation type="submission" date="2023-06" db="EMBL/GenBank/DDBJ databases">
        <title>Reference genome for the Northern bat (Eptesicus nilssonii), a most northern bat species.</title>
        <authorList>
            <person name="Laine V.N."/>
            <person name="Pulliainen A.T."/>
            <person name="Lilley T.M."/>
        </authorList>
    </citation>
    <scope>NUCLEOTIDE SEQUENCE</scope>
    <source>
        <strain evidence="3">BLF_Eptnil</strain>
        <tissue evidence="3">Kidney</tissue>
    </source>
</reference>
<accession>A0AA40LE06</accession>
<dbReference type="EMBL" id="JAULJE010000023">
    <property type="protein sequence ID" value="KAK1328514.1"/>
    <property type="molecule type" value="Genomic_DNA"/>
</dbReference>
<evidence type="ECO:0000313" key="3">
    <source>
        <dbReference type="EMBL" id="KAK1328514.1"/>
    </source>
</evidence>
<dbReference type="InterPro" id="IPR039329">
    <property type="entry name" value="SIAE"/>
</dbReference>
<organism evidence="3 4">
    <name type="scientific">Cnephaeus nilssonii</name>
    <name type="common">Northern bat</name>
    <name type="synonym">Eptesicus nilssonii</name>
    <dbReference type="NCBI Taxonomy" id="3371016"/>
    <lineage>
        <taxon>Eukaryota</taxon>
        <taxon>Metazoa</taxon>
        <taxon>Chordata</taxon>
        <taxon>Craniata</taxon>
        <taxon>Vertebrata</taxon>
        <taxon>Euteleostomi</taxon>
        <taxon>Mammalia</taxon>
        <taxon>Eutheria</taxon>
        <taxon>Laurasiatheria</taxon>
        <taxon>Chiroptera</taxon>
        <taxon>Yangochiroptera</taxon>
        <taxon>Vespertilionidae</taxon>
        <taxon>Cnephaeus</taxon>
    </lineage>
</organism>
<dbReference type="InterPro" id="IPR036514">
    <property type="entry name" value="SGNH_hydro_sf"/>
</dbReference>
<gene>
    <name evidence="3" type="ORF">QTO34_012087</name>
</gene>